<evidence type="ECO:0000256" key="1">
    <source>
        <dbReference type="PROSITE-ProRule" id="PRU00047"/>
    </source>
</evidence>
<dbReference type="Pfam" id="PF25597">
    <property type="entry name" value="SH3_retrovirus"/>
    <property type="match status" value="1"/>
</dbReference>
<reference evidence="5" key="1">
    <citation type="journal article" date="2019" name="Sci. Rep.">
        <title>Draft genome of Tanacetum cinerariifolium, the natural source of mosquito coil.</title>
        <authorList>
            <person name="Yamashiro T."/>
            <person name="Shiraishi A."/>
            <person name="Satake H."/>
            <person name="Nakayama K."/>
        </authorList>
    </citation>
    <scope>NUCLEOTIDE SEQUENCE</scope>
</reference>
<feature type="compositionally biased region" description="Basic and acidic residues" evidence="2">
    <location>
        <begin position="1287"/>
        <end position="1304"/>
    </location>
</feature>
<proteinExistence type="predicted"/>
<dbReference type="CDD" id="cd09272">
    <property type="entry name" value="RNase_HI_RT_Ty1"/>
    <property type="match status" value="1"/>
</dbReference>
<keyword evidence="1" id="KW-0862">Zinc</keyword>
<dbReference type="GO" id="GO:0015074">
    <property type="term" value="P:DNA integration"/>
    <property type="evidence" value="ECO:0007669"/>
    <property type="project" value="InterPro"/>
</dbReference>
<dbReference type="GO" id="GO:0003676">
    <property type="term" value="F:nucleic acid binding"/>
    <property type="evidence" value="ECO:0007669"/>
    <property type="project" value="InterPro"/>
</dbReference>
<organism evidence="5">
    <name type="scientific">Tanacetum cinerariifolium</name>
    <name type="common">Dalmatian daisy</name>
    <name type="synonym">Chrysanthemum cinerariifolium</name>
    <dbReference type="NCBI Taxonomy" id="118510"/>
    <lineage>
        <taxon>Eukaryota</taxon>
        <taxon>Viridiplantae</taxon>
        <taxon>Streptophyta</taxon>
        <taxon>Embryophyta</taxon>
        <taxon>Tracheophyta</taxon>
        <taxon>Spermatophyta</taxon>
        <taxon>Magnoliopsida</taxon>
        <taxon>eudicotyledons</taxon>
        <taxon>Gunneridae</taxon>
        <taxon>Pentapetalae</taxon>
        <taxon>asterids</taxon>
        <taxon>campanulids</taxon>
        <taxon>Asterales</taxon>
        <taxon>Asteraceae</taxon>
        <taxon>Asteroideae</taxon>
        <taxon>Anthemideae</taxon>
        <taxon>Anthemidinae</taxon>
        <taxon>Tanacetum</taxon>
    </lineage>
</organism>
<dbReference type="Gene3D" id="3.30.420.10">
    <property type="entry name" value="Ribonuclease H-like superfamily/Ribonuclease H"/>
    <property type="match status" value="1"/>
</dbReference>
<dbReference type="SMART" id="SM00343">
    <property type="entry name" value="ZnF_C2HC"/>
    <property type="match status" value="1"/>
</dbReference>
<dbReference type="Gene3D" id="4.10.60.10">
    <property type="entry name" value="Zinc finger, CCHC-type"/>
    <property type="match status" value="1"/>
</dbReference>
<evidence type="ECO:0000259" key="4">
    <source>
        <dbReference type="PROSITE" id="PS50994"/>
    </source>
</evidence>
<sequence length="1519" mass="171884">MRIEQYFLMTYYLLWEVIVNGNSLAPKTVVDGVVQPVSHKSTDQKFARRNELKAHGTLLMALPDKHQLQKLVSQLEIQRVSLSQEYVNLKFLCSLPSEWKTHTLIWRNKADLEEHSLDDLFNGLKIYEAKVRHSSSRGNPTQNIAFMSSSNTNSTTDTIDVDGLEEMDLRWQMAMLTMRARRFLQKTGITLGDNRVTSIGFDMSKVECYNCHRKGHFARECRSPKDLRRSGATEPQRRTAQLQPSGGYHVVPPPITGTFMPPKLDLCSLNLSQSLLVPVSAASKIMVTRPRHAHSIDTKSKSPIRRHITHSTSPKTNNSPPRVTATWASVGNPQYALKDKEVIDSGCSRHMTWTMSHLFDFEELNSRYVAFGGNPNGGKISGKEKIKTQNQLSLKVKVIRSDNGTEFKNYDLNQFRELKGIKREFNVPRTPQQNGYAERKNKTLIEAAKNRVLVTKPHNKTHYELLHGRTPSIGFMRPFGYHVTILNTLDPLGKFEGKVDNGFLVGYSINSKAFRVFNSRTRIVQETLHVTFLENKPNIAGEEVTQQYVLFPTWSSGSTNPQDNVEDAAFDGKEHDVDTKKPESAVNVSPRNSDLSAEFEDYFDNSSNDVNAAGSRIPTAGQNYSNSTNPFRNKKDERVIVVKNKARLVAQGHIQEEGIDYEEVFAPVARNEAIRLFLAYAFLMGFMVYQMDVKSEFLYETTKEEVYVCQPLGFEDPNHPDKVYKVVKAIYDLHQAPRAWYETLANYLLENGFYGGKIEQTHFIKKQKGDILLAVIYVDDIIFGATNRDLCKSFENLMKDKFQISLMGELTFLLGLQVKQKKYGIFMSQDKYVAEILKKFGLTEGKSASTPIDTEKPLLKDLDVKRIFRYLNGKPHLGLWYPKDSPFDIVAYSDSDYAGASLDKKSTTGRCQFLGCRLISWQCKKQTVVATLSTEGEYVAAASWCTQVLWIQNQLLDYGIQALVDKKKVLITEAVIRDVLRLDDAEGVDCLPNEEIFAELASMGYEKPSTKLTFYKAFFSSQWKFLIHTILQSMSAKRTLWNEFSSTMASAIICLSTGEPEEQGDSNEEVLGNDNDAAQGADIAVTRDDVLDQSIPSPTPPFPPPQPPQDIPSTSQEALNACAALTRCVENLEHDKVAQDLEITKLKTRVKKLERANKGRMIAELDRDEGIALMDDEGVEKKVEDAQVVDDEQVKGRQANIYQIDMDHVVKVLSMHEDKSEVQEAVEVVTTAKLIIEVVTATSTLVSAASTIIPAAKPKIPAATITTAGQSCCYFYETKKRSGYQGSKKESTTKVPDETKSKDKEKGIMVEEPKPMKKKQQVEMDEAYAKKLHEELNQDINWDVAIDHVKQKAKEDSYVQRYQHLEIVPDEDGVYTEATPLARKVPVVDYQIIKLNNKPRYKMIRANGTHQLEMFGTPDGQDQVWKSQRKIRYPLSRFTLDQMFNVVRLQVEEQSEMSLELISFGVDAAMELEEKHQVFNTTGDKLSAAKHKLMLLDTAVERRLLLLCQIKAVNEKCCC</sequence>
<feature type="compositionally biased region" description="Basic and acidic residues" evidence="2">
    <location>
        <begin position="224"/>
        <end position="237"/>
    </location>
</feature>
<keyword evidence="1" id="KW-0479">Metal-binding</keyword>
<dbReference type="InterPro" id="IPR043502">
    <property type="entry name" value="DNA/RNA_pol_sf"/>
</dbReference>
<dbReference type="InterPro" id="IPR036397">
    <property type="entry name" value="RNaseH_sf"/>
</dbReference>
<feature type="compositionally biased region" description="Polar residues" evidence="2">
    <location>
        <begin position="310"/>
        <end position="322"/>
    </location>
</feature>
<feature type="region of interest" description="Disordered" evidence="2">
    <location>
        <begin position="290"/>
        <end position="322"/>
    </location>
</feature>
<feature type="compositionally biased region" description="Pro residues" evidence="2">
    <location>
        <begin position="1097"/>
        <end position="1110"/>
    </location>
</feature>
<evidence type="ECO:0000259" key="3">
    <source>
        <dbReference type="PROSITE" id="PS50158"/>
    </source>
</evidence>
<dbReference type="PROSITE" id="PS50158">
    <property type="entry name" value="ZF_CCHC"/>
    <property type="match status" value="1"/>
</dbReference>
<feature type="domain" description="Integrase catalytic" evidence="4">
    <location>
        <begin position="329"/>
        <end position="499"/>
    </location>
</feature>
<comment type="caution">
    <text evidence="5">The sequence shown here is derived from an EMBL/GenBank/DDBJ whole genome shotgun (WGS) entry which is preliminary data.</text>
</comment>
<dbReference type="GO" id="GO:0008270">
    <property type="term" value="F:zinc ion binding"/>
    <property type="evidence" value="ECO:0007669"/>
    <property type="project" value="UniProtKB-KW"/>
</dbReference>
<dbReference type="PANTHER" id="PTHR11439">
    <property type="entry name" value="GAG-POL-RELATED RETROTRANSPOSON"/>
    <property type="match status" value="1"/>
</dbReference>
<dbReference type="PROSITE" id="PS50994">
    <property type="entry name" value="INTEGRASE"/>
    <property type="match status" value="1"/>
</dbReference>
<gene>
    <name evidence="5" type="ORF">Tci_033338</name>
</gene>
<keyword evidence="1" id="KW-0863">Zinc-finger</keyword>
<dbReference type="SUPFAM" id="SSF56672">
    <property type="entry name" value="DNA/RNA polymerases"/>
    <property type="match status" value="1"/>
</dbReference>
<evidence type="ECO:0000256" key="2">
    <source>
        <dbReference type="SAM" id="MobiDB-lite"/>
    </source>
</evidence>
<dbReference type="InterPro" id="IPR036875">
    <property type="entry name" value="Znf_CCHC_sf"/>
</dbReference>
<dbReference type="InterPro" id="IPR001584">
    <property type="entry name" value="Integrase_cat-core"/>
</dbReference>
<feature type="domain" description="CCHC-type" evidence="3">
    <location>
        <begin position="208"/>
        <end position="223"/>
    </location>
</feature>
<dbReference type="InterPro" id="IPR057670">
    <property type="entry name" value="SH3_retrovirus"/>
</dbReference>
<dbReference type="SUPFAM" id="SSF57756">
    <property type="entry name" value="Retrovirus zinc finger-like domains"/>
    <property type="match status" value="1"/>
</dbReference>
<dbReference type="Pfam" id="PF07727">
    <property type="entry name" value="RVT_2"/>
    <property type="match status" value="1"/>
</dbReference>
<dbReference type="EMBL" id="BKCJ010004491">
    <property type="protein sequence ID" value="GEU61360.1"/>
    <property type="molecule type" value="Genomic_DNA"/>
</dbReference>
<feature type="region of interest" description="Disordered" evidence="2">
    <location>
        <begin position="1285"/>
        <end position="1304"/>
    </location>
</feature>
<evidence type="ECO:0000313" key="5">
    <source>
        <dbReference type="EMBL" id="GEU61360.1"/>
    </source>
</evidence>
<dbReference type="InterPro" id="IPR013103">
    <property type="entry name" value="RVT_2"/>
</dbReference>
<protein>
    <submittedName>
        <fullName evidence="5">Putative ribonuclease H-like domain-containing protein</fullName>
    </submittedName>
</protein>
<name>A0A6L2LJR3_TANCI</name>
<dbReference type="InterPro" id="IPR001878">
    <property type="entry name" value="Znf_CCHC"/>
</dbReference>
<dbReference type="InterPro" id="IPR012337">
    <property type="entry name" value="RNaseH-like_sf"/>
</dbReference>
<dbReference type="SUPFAM" id="SSF53098">
    <property type="entry name" value="Ribonuclease H-like"/>
    <property type="match status" value="1"/>
</dbReference>
<dbReference type="PANTHER" id="PTHR11439:SF495">
    <property type="entry name" value="REVERSE TRANSCRIPTASE, RNA-DEPENDENT DNA POLYMERASE-RELATED"/>
    <property type="match status" value="1"/>
</dbReference>
<accession>A0A6L2LJR3</accession>
<feature type="region of interest" description="Disordered" evidence="2">
    <location>
        <begin position="224"/>
        <end position="249"/>
    </location>
</feature>
<feature type="region of interest" description="Disordered" evidence="2">
    <location>
        <begin position="1091"/>
        <end position="1114"/>
    </location>
</feature>